<comment type="caution">
    <text evidence="5">The sequence shown here is derived from an EMBL/GenBank/DDBJ whole genome shotgun (WGS) entry which is preliminary data.</text>
</comment>
<proteinExistence type="predicted"/>
<dbReference type="SUPFAM" id="SSF46689">
    <property type="entry name" value="Homeodomain-like"/>
    <property type="match status" value="1"/>
</dbReference>
<evidence type="ECO:0000313" key="5">
    <source>
        <dbReference type="EMBL" id="GII54561.1"/>
    </source>
</evidence>
<feature type="domain" description="HTH araC/xylS-type" evidence="4">
    <location>
        <begin position="224"/>
        <end position="325"/>
    </location>
</feature>
<evidence type="ECO:0000256" key="2">
    <source>
        <dbReference type="ARBA" id="ARBA00023125"/>
    </source>
</evidence>
<dbReference type="SMART" id="SM00342">
    <property type="entry name" value="HTH_ARAC"/>
    <property type="match status" value="1"/>
</dbReference>
<dbReference type="PANTHER" id="PTHR46796">
    <property type="entry name" value="HTH-TYPE TRANSCRIPTIONAL ACTIVATOR RHAS-RELATED"/>
    <property type="match status" value="1"/>
</dbReference>
<keyword evidence="6" id="KW-1185">Reference proteome</keyword>
<sequence length="327" mass="35869">MKQIPSSSRPSYVTVPSYEPGDDCRTALQQLRVTVLDKSIRSTPVERYGGIGPITFGDAVHGVDLRVEGSELRRSYHISVPMTSHMEVRHRGISTVGTRSRAVIFVPEGEVTLNRWAGDCRLVCVGFERRALERALEALLGDSVTSQVAFAPTMDTTSGRALSLIQMLLMLNGQLGRPDSIARQSLVAPPLVDGLIRGFLLATDHPYRERLEAPAEAGRPVAIRTAIDIMEADPRAPLTTSVLAAQCHVSVRTLQEGFRRHVGMSPMAYLRTVRLRRAHADLRAADPSVQTVASIARHWGFTHLGRFAAAHEAEFGTSPVQVLRTPR</sequence>
<dbReference type="AlphaFoldDB" id="A0A8J3XWB2"/>
<dbReference type="PROSITE" id="PS01124">
    <property type="entry name" value="HTH_ARAC_FAMILY_2"/>
    <property type="match status" value="1"/>
</dbReference>
<protein>
    <recommendedName>
        <fullName evidence="4">HTH araC/xylS-type domain-containing protein</fullName>
    </recommendedName>
</protein>
<reference evidence="5" key="1">
    <citation type="submission" date="2021-01" db="EMBL/GenBank/DDBJ databases">
        <title>Whole genome shotgun sequence of Planotetraspora thailandica NBRC 104271.</title>
        <authorList>
            <person name="Komaki H."/>
            <person name="Tamura T."/>
        </authorList>
    </citation>
    <scope>NUCLEOTIDE SEQUENCE</scope>
    <source>
        <strain evidence="5">NBRC 104271</strain>
    </source>
</reference>
<dbReference type="Gene3D" id="1.10.10.60">
    <property type="entry name" value="Homeodomain-like"/>
    <property type="match status" value="1"/>
</dbReference>
<evidence type="ECO:0000256" key="1">
    <source>
        <dbReference type="ARBA" id="ARBA00023015"/>
    </source>
</evidence>
<keyword evidence="2" id="KW-0238">DNA-binding</keyword>
<dbReference type="RefSeq" id="WP_203944775.1">
    <property type="nucleotide sequence ID" value="NZ_BOOR01000018.1"/>
</dbReference>
<evidence type="ECO:0000313" key="6">
    <source>
        <dbReference type="Proteomes" id="UP000605992"/>
    </source>
</evidence>
<dbReference type="InterPro" id="IPR035418">
    <property type="entry name" value="AraC-bd_2"/>
</dbReference>
<evidence type="ECO:0000256" key="3">
    <source>
        <dbReference type="ARBA" id="ARBA00023163"/>
    </source>
</evidence>
<evidence type="ECO:0000259" key="4">
    <source>
        <dbReference type="PROSITE" id="PS01124"/>
    </source>
</evidence>
<dbReference type="InterPro" id="IPR018060">
    <property type="entry name" value="HTH_AraC"/>
</dbReference>
<dbReference type="GO" id="GO:0003700">
    <property type="term" value="F:DNA-binding transcription factor activity"/>
    <property type="evidence" value="ECO:0007669"/>
    <property type="project" value="InterPro"/>
</dbReference>
<keyword evidence="1" id="KW-0805">Transcription regulation</keyword>
<name>A0A8J3XWB2_9ACTN</name>
<dbReference type="GO" id="GO:0043565">
    <property type="term" value="F:sequence-specific DNA binding"/>
    <property type="evidence" value="ECO:0007669"/>
    <property type="project" value="InterPro"/>
</dbReference>
<dbReference type="InterPro" id="IPR050204">
    <property type="entry name" value="AraC_XylS_family_regulators"/>
</dbReference>
<organism evidence="5 6">
    <name type="scientific">Planotetraspora thailandica</name>
    <dbReference type="NCBI Taxonomy" id="487172"/>
    <lineage>
        <taxon>Bacteria</taxon>
        <taxon>Bacillati</taxon>
        <taxon>Actinomycetota</taxon>
        <taxon>Actinomycetes</taxon>
        <taxon>Streptosporangiales</taxon>
        <taxon>Streptosporangiaceae</taxon>
        <taxon>Planotetraspora</taxon>
    </lineage>
</organism>
<dbReference type="PANTHER" id="PTHR46796:SF12">
    <property type="entry name" value="HTH-TYPE DNA-BINDING TRANSCRIPTIONAL ACTIVATOR EUTR"/>
    <property type="match status" value="1"/>
</dbReference>
<gene>
    <name evidence="5" type="ORF">Pth03_29500</name>
</gene>
<dbReference type="Pfam" id="PF14525">
    <property type="entry name" value="AraC_binding_2"/>
    <property type="match status" value="1"/>
</dbReference>
<dbReference type="Pfam" id="PF12833">
    <property type="entry name" value="HTH_18"/>
    <property type="match status" value="1"/>
</dbReference>
<dbReference type="Proteomes" id="UP000605992">
    <property type="component" value="Unassembled WGS sequence"/>
</dbReference>
<keyword evidence="3" id="KW-0804">Transcription</keyword>
<dbReference type="InterPro" id="IPR009057">
    <property type="entry name" value="Homeodomain-like_sf"/>
</dbReference>
<dbReference type="EMBL" id="BOOR01000018">
    <property type="protein sequence ID" value="GII54561.1"/>
    <property type="molecule type" value="Genomic_DNA"/>
</dbReference>
<accession>A0A8J3XWB2</accession>